<dbReference type="PROSITE" id="PS00101">
    <property type="entry name" value="HEXAPEP_TRANSFERASES"/>
    <property type="match status" value="1"/>
</dbReference>
<evidence type="ECO:0000256" key="1">
    <source>
        <dbReference type="ARBA" id="ARBA00007274"/>
    </source>
</evidence>
<comment type="similarity">
    <text evidence="1">Belongs to the transferase hexapeptide repeat family.</text>
</comment>
<protein>
    <recommendedName>
        <fullName evidence="3">Chloramphenicol acetyltransferase</fullName>
        <ecNumber evidence="2">2.3.1.28</ecNumber>
    </recommendedName>
</protein>
<comment type="catalytic activity">
    <reaction evidence="8">
        <text>chloramphenicol + acetyl-CoA = chloramphenicol 3-acetate + CoA</text>
        <dbReference type="Rhea" id="RHEA:18421"/>
        <dbReference type="ChEBI" id="CHEBI:16730"/>
        <dbReference type="ChEBI" id="CHEBI:17698"/>
        <dbReference type="ChEBI" id="CHEBI:57287"/>
        <dbReference type="ChEBI" id="CHEBI:57288"/>
        <dbReference type="EC" id="2.3.1.28"/>
    </reaction>
</comment>
<dbReference type="InterPro" id="IPR018357">
    <property type="entry name" value="Hexapep_transf_CS"/>
</dbReference>
<dbReference type="OrthoDB" id="9815592at2"/>
<dbReference type="Proteomes" id="UP000321750">
    <property type="component" value="Unassembled WGS sequence"/>
</dbReference>
<dbReference type="CDD" id="cd03349">
    <property type="entry name" value="LbH_XAT"/>
    <property type="match status" value="1"/>
</dbReference>
<keyword evidence="4 9" id="KW-0808">Transferase</keyword>
<evidence type="ECO:0000256" key="2">
    <source>
        <dbReference type="ARBA" id="ARBA00013235"/>
    </source>
</evidence>
<reference evidence="9 10" key="1">
    <citation type="submission" date="2019-07" db="EMBL/GenBank/DDBJ databases">
        <title>Whole genome shotgun sequence of Methylobacterium gnaphalii NBRC 107716.</title>
        <authorList>
            <person name="Hosoyama A."/>
            <person name="Uohara A."/>
            <person name="Ohji S."/>
            <person name="Ichikawa N."/>
        </authorList>
    </citation>
    <scope>NUCLEOTIDE SEQUENCE [LARGE SCALE GENOMIC DNA]</scope>
    <source>
        <strain evidence="9 10">NBRC 107716</strain>
    </source>
</reference>
<dbReference type="SUPFAM" id="SSF51161">
    <property type="entry name" value="Trimeric LpxA-like enzymes"/>
    <property type="match status" value="1"/>
</dbReference>
<evidence type="ECO:0000256" key="4">
    <source>
        <dbReference type="ARBA" id="ARBA00022679"/>
    </source>
</evidence>
<dbReference type="InterPro" id="IPR050179">
    <property type="entry name" value="Trans_hexapeptide_repeat"/>
</dbReference>
<dbReference type="InterPro" id="IPR011004">
    <property type="entry name" value="Trimer_LpxA-like_sf"/>
</dbReference>
<dbReference type="GO" id="GO:0046677">
    <property type="term" value="P:response to antibiotic"/>
    <property type="evidence" value="ECO:0007669"/>
    <property type="project" value="UniProtKB-KW"/>
</dbReference>
<evidence type="ECO:0000313" key="9">
    <source>
        <dbReference type="EMBL" id="GEP12797.1"/>
    </source>
</evidence>
<evidence type="ECO:0000313" key="10">
    <source>
        <dbReference type="Proteomes" id="UP000321750"/>
    </source>
</evidence>
<dbReference type="PANTHER" id="PTHR43300">
    <property type="entry name" value="ACETYLTRANSFERASE"/>
    <property type="match status" value="1"/>
</dbReference>
<dbReference type="EMBL" id="BJZV01000074">
    <property type="protein sequence ID" value="GEP12797.1"/>
    <property type="molecule type" value="Genomic_DNA"/>
</dbReference>
<evidence type="ECO:0000256" key="5">
    <source>
        <dbReference type="ARBA" id="ARBA00022737"/>
    </source>
</evidence>
<dbReference type="AlphaFoldDB" id="A0A512JS55"/>
<dbReference type="Gene3D" id="2.160.10.10">
    <property type="entry name" value="Hexapeptide repeat proteins"/>
    <property type="match status" value="1"/>
</dbReference>
<comment type="caution">
    <text evidence="9">The sequence shown here is derived from an EMBL/GenBank/DDBJ whole genome shotgun (WGS) entry which is preliminary data.</text>
</comment>
<dbReference type="GO" id="GO:0008811">
    <property type="term" value="F:chloramphenicol O-acetyltransferase activity"/>
    <property type="evidence" value="ECO:0007669"/>
    <property type="project" value="UniProtKB-EC"/>
</dbReference>
<sequence>MTVSLTAYGIIGDTSHIWDAKLEVPCRIEGFLHGSCEVGAYTYILQGSTAWSSKIGRFCSIAPGVTIGPGEHSTDFLSTHPFVTDMGDSVCGFSHVYPSYRSWLGAPNTRWRTPSFVEIGNDVWIGQNVIVIEGVKVGDGAVLAGGAVVSKDVPPYAIVGGVPAKVLRYRFTPDIIERLLLLRWWDYDLTPVTASIDFTDLPSAIALIEARVDDGTLNRLGPQQIRIQAGCVVPF</sequence>
<dbReference type="InterPro" id="IPR001451">
    <property type="entry name" value="Hexapep"/>
</dbReference>
<keyword evidence="5" id="KW-0677">Repeat</keyword>
<gene>
    <name evidence="9" type="ORF">MGN01_46420</name>
</gene>
<keyword evidence="10" id="KW-1185">Reference proteome</keyword>
<dbReference type="PANTHER" id="PTHR43300:SF12">
    <property type="entry name" value="CHLORAMPHENICOL ACETYLTRANSFERASE"/>
    <property type="match status" value="1"/>
</dbReference>
<evidence type="ECO:0000256" key="6">
    <source>
        <dbReference type="ARBA" id="ARBA00023251"/>
    </source>
</evidence>
<evidence type="ECO:0000256" key="3">
    <source>
        <dbReference type="ARBA" id="ARBA00020291"/>
    </source>
</evidence>
<name>A0A512JS55_9HYPH</name>
<organism evidence="9 10">
    <name type="scientific">Methylobacterium gnaphalii</name>
    <dbReference type="NCBI Taxonomy" id="1010610"/>
    <lineage>
        <taxon>Bacteria</taxon>
        <taxon>Pseudomonadati</taxon>
        <taxon>Pseudomonadota</taxon>
        <taxon>Alphaproteobacteria</taxon>
        <taxon>Hyphomicrobiales</taxon>
        <taxon>Methylobacteriaceae</taxon>
        <taxon>Methylobacterium</taxon>
    </lineage>
</organism>
<evidence type="ECO:0000256" key="7">
    <source>
        <dbReference type="ARBA" id="ARBA00023315"/>
    </source>
</evidence>
<keyword evidence="7" id="KW-0012">Acyltransferase</keyword>
<proteinExistence type="inferred from homology"/>
<accession>A0A512JS55</accession>
<keyword evidence="6" id="KW-0046">Antibiotic resistance</keyword>
<dbReference type="EC" id="2.3.1.28" evidence="2"/>
<evidence type="ECO:0000256" key="8">
    <source>
        <dbReference type="ARBA" id="ARBA00047633"/>
    </source>
</evidence>
<dbReference type="Pfam" id="PF00132">
    <property type="entry name" value="Hexapep"/>
    <property type="match status" value="1"/>
</dbReference>
<dbReference type="RefSeq" id="WP_147049119.1">
    <property type="nucleotide sequence ID" value="NZ_BJZV01000074.1"/>
</dbReference>